<name>A0A2R6NZP1_9APHY</name>
<feature type="compositionally biased region" description="Basic and acidic residues" evidence="1">
    <location>
        <begin position="53"/>
        <end position="62"/>
    </location>
</feature>
<organism evidence="2 3">
    <name type="scientific">Hermanssonia centrifuga</name>
    <dbReference type="NCBI Taxonomy" id="98765"/>
    <lineage>
        <taxon>Eukaryota</taxon>
        <taxon>Fungi</taxon>
        <taxon>Dikarya</taxon>
        <taxon>Basidiomycota</taxon>
        <taxon>Agaricomycotina</taxon>
        <taxon>Agaricomycetes</taxon>
        <taxon>Polyporales</taxon>
        <taxon>Meruliaceae</taxon>
        <taxon>Hermanssonia</taxon>
    </lineage>
</organism>
<sequence length="79" mass="9160">MNDQTTWDLLAEETIRTPFPYTTQNSRLYENAPYVAPPHTRARQAKDGFNWGDKVDRERPWDQAKGPARGSQNTRQPIT</sequence>
<gene>
    <name evidence="2" type="ORF">PHLCEN_2v6376</name>
</gene>
<protein>
    <submittedName>
        <fullName evidence="2">Uncharacterized protein</fullName>
    </submittedName>
</protein>
<evidence type="ECO:0000313" key="2">
    <source>
        <dbReference type="EMBL" id="PSR81448.1"/>
    </source>
</evidence>
<reference evidence="2 3" key="1">
    <citation type="submission" date="2018-02" db="EMBL/GenBank/DDBJ databases">
        <title>Genome sequence of the basidiomycete white-rot fungus Phlebia centrifuga.</title>
        <authorList>
            <person name="Granchi Z."/>
            <person name="Peng M."/>
            <person name="de Vries R.P."/>
            <person name="Hilden K."/>
            <person name="Makela M.R."/>
            <person name="Grigoriev I."/>
            <person name="Riley R."/>
        </authorList>
    </citation>
    <scope>NUCLEOTIDE SEQUENCE [LARGE SCALE GENOMIC DNA]</scope>
    <source>
        <strain evidence="2 3">FBCC195</strain>
    </source>
</reference>
<dbReference type="Proteomes" id="UP000186601">
    <property type="component" value="Unassembled WGS sequence"/>
</dbReference>
<accession>A0A2R6NZP1</accession>
<evidence type="ECO:0000256" key="1">
    <source>
        <dbReference type="SAM" id="MobiDB-lite"/>
    </source>
</evidence>
<feature type="compositionally biased region" description="Polar residues" evidence="1">
    <location>
        <begin position="70"/>
        <end position="79"/>
    </location>
</feature>
<comment type="caution">
    <text evidence="2">The sequence shown here is derived from an EMBL/GenBank/DDBJ whole genome shotgun (WGS) entry which is preliminary data.</text>
</comment>
<dbReference type="EMBL" id="MLYV02000618">
    <property type="protein sequence ID" value="PSR81448.1"/>
    <property type="molecule type" value="Genomic_DNA"/>
</dbReference>
<proteinExistence type="predicted"/>
<feature type="region of interest" description="Disordered" evidence="1">
    <location>
        <begin position="35"/>
        <end position="79"/>
    </location>
</feature>
<keyword evidence="3" id="KW-1185">Reference proteome</keyword>
<evidence type="ECO:0000313" key="3">
    <source>
        <dbReference type="Proteomes" id="UP000186601"/>
    </source>
</evidence>
<dbReference type="AlphaFoldDB" id="A0A2R6NZP1"/>